<name>A0A261G7H6_9BIFI</name>
<feature type="coiled-coil region" evidence="1">
    <location>
        <begin position="93"/>
        <end position="120"/>
    </location>
</feature>
<evidence type="ECO:0000313" key="4">
    <source>
        <dbReference type="EMBL" id="OZG67379.1"/>
    </source>
</evidence>
<proteinExistence type="predicted"/>
<feature type="transmembrane region" description="Helical" evidence="3">
    <location>
        <begin position="62"/>
        <end position="82"/>
    </location>
</feature>
<evidence type="ECO:0008006" key="6">
    <source>
        <dbReference type="Google" id="ProtNLM"/>
    </source>
</evidence>
<dbReference type="EMBL" id="MWWZ01000008">
    <property type="protein sequence ID" value="OZG67379.1"/>
    <property type="molecule type" value="Genomic_DNA"/>
</dbReference>
<sequence length="154" mass="16750">MSMSSPRSVRSHASSAASRPAAKPRASRPELRVITGQRSESERAGDTIARVVEWTRTRSAPLLHVAIAVTFLMCTLIGSLMLRTQMVENSFEASEIEQRISQLTQDVEDDQAKLDQLVASLPSKAEEMGMEPQSGSTSIDLNGYQPSESESAAQ</sequence>
<keyword evidence="3" id="KW-0812">Transmembrane</keyword>
<gene>
    <name evidence="4" type="ORF">BEUL_1470</name>
</gene>
<protein>
    <recommendedName>
        <fullName evidence="6">Membrane associated protein</fullName>
    </recommendedName>
</protein>
<feature type="compositionally biased region" description="Polar residues" evidence="2">
    <location>
        <begin position="133"/>
        <end position="154"/>
    </location>
</feature>
<feature type="compositionally biased region" description="Low complexity" evidence="2">
    <location>
        <begin position="1"/>
        <end position="24"/>
    </location>
</feature>
<comment type="caution">
    <text evidence="4">The sequence shown here is derived from an EMBL/GenBank/DDBJ whole genome shotgun (WGS) entry which is preliminary data.</text>
</comment>
<keyword evidence="1" id="KW-0175">Coiled coil</keyword>
<evidence type="ECO:0000256" key="1">
    <source>
        <dbReference type="SAM" id="Coils"/>
    </source>
</evidence>
<reference evidence="4 5" key="1">
    <citation type="journal article" date="2017" name="BMC Genomics">
        <title>Comparative genomic and phylogenomic analyses of the Bifidobacteriaceae family.</title>
        <authorList>
            <person name="Lugli G.A."/>
            <person name="Milani C."/>
            <person name="Turroni F."/>
            <person name="Duranti S."/>
            <person name="Mancabelli L."/>
            <person name="Mangifesta M."/>
            <person name="Ferrario C."/>
            <person name="Modesto M."/>
            <person name="Mattarelli P."/>
            <person name="Jiri K."/>
            <person name="van Sinderen D."/>
            <person name="Ventura M."/>
        </authorList>
    </citation>
    <scope>NUCLEOTIDE SEQUENCE [LARGE SCALE GENOMIC DNA]</scope>
    <source>
        <strain evidence="4 5">DSM 100216</strain>
    </source>
</reference>
<accession>A0A261G7H6</accession>
<evidence type="ECO:0000256" key="3">
    <source>
        <dbReference type="SAM" id="Phobius"/>
    </source>
</evidence>
<feature type="region of interest" description="Disordered" evidence="2">
    <location>
        <begin position="1"/>
        <end position="44"/>
    </location>
</feature>
<evidence type="ECO:0000313" key="5">
    <source>
        <dbReference type="Proteomes" id="UP000216057"/>
    </source>
</evidence>
<keyword evidence="3" id="KW-1133">Transmembrane helix</keyword>
<dbReference type="Proteomes" id="UP000216057">
    <property type="component" value="Unassembled WGS sequence"/>
</dbReference>
<keyword evidence="3" id="KW-0472">Membrane</keyword>
<organism evidence="4 5">
    <name type="scientific">Bifidobacterium eulemuris</name>
    <dbReference type="NCBI Taxonomy" id="1765219"/>
    <lineage>
        <taxon>Bacteria</taxon>
        <taxon>Bacillati</taxon>
        <taxon>Actinomycetota</taxon>
        <taxon>Actinomycetes</taxon>
        <taxon>Bifidobacteriales</taxon>
        <taxon>Bifidobacteriaceae</taxon>
        <taxon>Bifidobacterium</taxon>
    </lineage>
</organism>
<feature type="region of interest" description="Disordered" evidence="2">
    <location>
        <begin position="121"/>
        <end position="154"/>
    </location>
</feature>
<dbReference type="AlphaFoldDB" id="A0A261G7H6"/>
<evidence type="ECO:0000256" key="2">
    <source>
        <dbReference type="SAM" id="MobiDB-lite"/>
    </source>
</evidence>